<feature type="coiled-coil region" evidence="1">
    <location>
        <begin position="392"/>
        <end position="419"/>
    </location>
</feature>
<keyword evidence="1" id="KW-0175">Coiled coil</keyword>
<evidence type="ECO:0000313" key="4">
    <source>
        <dbReference type="EMBL" id="KAK0737654.1"/>
    </source>
</evidence>
<keyword evidence="5" id="KW-1185">Reference proteome</keyword>
<name>A0AA40BNU9_9PEZI</name>
<feature type="compositionally biased region" description="Low complexity" evidence="2">
    <location>
        <begin position="216"/>
        <end position="226"/>
    </location>
</feature>
<comment type="caution">
    <text evidence="4">The sequence shown here is derived from an EMBL/GenBank/DDBJ whole genome shotgun (WGS) entry which is preliminary data.</text>
</comment>
<sequence>MGRPPVGFKEEVFPRLEVGMSRALLTLKKAISSALSPHSSMAIAGDTHGQSPDGPATTPNGLNKMVQGTPATATSPSNTGVTARSNLDIGQTKGVSGCEDLLYDAQHYGGGGSVNIDLQIIALCANKPDQKIVFHPGEPLYFRAVWEHKSATGLSYSRAFTTVGEDEQIIEHARGQSIYSALSPFKPASYSPNTQDGTSPSGGTQSPGVDEALNPSSTNGSGSSTSRTGLELGAIIGIAVGCGLAGLLAVLGIIWFIVRRRQQKQDLLPVGSFNSDNRGDDLMAEKEARTGVDVDASPNSPYSDDGHANGAYPPGTAVITTAAAAIPPHQDQSRSYTPYSDRPGAAAGATPSIRTDSIAQNDEGARANVPSPIPGRATPRGLTTPYAHLVEEGMTEEEIRRLEEEERQLDAAIEQAGRR</sequence>
<feature type="compositionally biased region" description="Polar residues" evidence="2">
    <location>
        <begin position="69"/>
        <end position="84"/>
    </location>
</feature>
<feature type="region of interest" description="Disordered" evidence="2">
    <location>
        <begin position="327"/>
        <end position="382"/>
    </location>
</feature>
<dbReference type="AlphaFoldDB" id="A0AA40BNU9"/>
<keyword evidence="3" id="KW-1133">Transmembrane helix</keyword>
<keyword evidence="3" id="KW-0812">Transmembrane</keyword>
<evidence type="ECO:0000313" key="5">
    <source>
        <dbReference type="Proteomes" id="UP001172159"/>
    </source>
</evidence>
<feature type="compositionally biased region" description="Low complexity" evidence="2">
    <location>
        <begin position="194"/>
        <end position="208"/>
    </location>
</feature>
<reference evidence="4" key="1">
    <citation type="submission" date="2023-06" db="EMBL/GenBank/DDBJ databases">
        <title>Genome-scale phylogeny and comparative genomics of the fungal order Sordariales.</title>
        <authorList>
            <consortium name="Lawrence Berkeley National Laboratory"/>
            <person name="Hensen N."/>
            <person name="Bonometti L."/>
            <person name="Westerberg I."/>
            <person name="Brannstrom I.O."/>
            <person name="Guillou S."/>
            <person name="Cros-Aarteil S."/>
            <person name="Calhoun S."/>
            <person name="Haridas S."/>
            <person name="Kuo A."/>
            <person name="Mondo S."/>
            <person name="Pangilinan J."/>
            <person name="Riley R."/>
            <person name="Labutti K."/>
            <person name="Andreopoulos B."/>
            <person name="Lipzen A."/>
            <person name="Chen C."/>
            <person name="Yanf M."/>
            <person name="Daum C."/>
            <person name="Ng V."/>
            <person name="Clum A."/>
            <person name="Steindorff A."/>
            <person name="Ohm R."/>
            <person name="Martin F."/>
            <person name="Silar P."/>
            <person name="Natvig D."/>
            <person name="Lalanne C."/>
            <person name="Gautier V."/>
            <person name="Ament-Velasquez S.L."/>
            <person name="Kruys A."/>
            <person name="Hutchinson M.I."/>
            <person name="Powell A.J."/>
            <person name="Barry K."/>
            <person name="Miller A.N."/>
            <person name="Grigoriev I.V."/>
            <person name="Debuchy R."/>
            <person name="Gladieux P."/>
            <person name="Thoren M.H."/>
            <person name="Johannesson H."/>
        </authorList>
    </citation>
    <scope>NUCLEOTIDE SEQUENCE</scope>
    <source>
        <strain evidence="4">CBS 540.89</strain>
    </source>
</reference>
<gene>
    <name evidence="4" type="ORF">B0T21DRAFT_169582</name>
</gene>
<organism evidence="4 5">
    <name type="scientific">Apiosordaria backusii</name>
    <dbReference type="NCBI Taxonomy" id="314023"/>
    <lineage>
        <taxon>Eukaryota</taxon>
        <taxon>Fungi</taxon>
        <taxon>Dikarya</taxon>
        <taxon>Ascomycota</taxon>
        <taxon>Pezizomycotina</taxon>
        <taxon>Sordariomycetes</taxon>
        <taxon>Sordariomycetidae</taxon>
        <taxon>Sordariales</taxon>
        <taxon>Lasiosphaeriaceae</taxon>
        <taxon>Apiosordaria</taxon>
    </lineage>
</organism>
<evidence type="ECO:0000256" key="3">
    <source>
        <dbReference type="SAM" id="Phobius"/>
    </source>
</evidence>
<proteinExistence type="predicted"/>
<keyword evidence="3" id="KW-0472">Membrane</keyword>
<dbReference type="EMBL" id="JAUKTV010000005">
    <property type="protein sequence ID" value="KAK0737654.1"/>
    <property type="molecule type" value="Genomic_DNA"/>
</dbReference>
<evidence type="ECO:0000256" key="1">
    <source>
        <dbReference type="SAM" id="Coils"/>
    </source>
</evidence>
<evidence type="ECO:0000256" key="2">
    <source>
        <dbReference type="SAM" id="MobiDB-lite"/>
    </source>
</evidence>
<feature type="region of interest" description="Disordered" evidence="2">
    <location>
        <begin position="189"/>
        <end position="226"/>
    </location>
</feature>
<protein>
    <submittedName>
        <fullName evidence="4">Uncharacterized protein</fullName>
    </submittedName>
</protein>
<dbReference type="Proteomes" id="UP001172159">
    <property type="component" value="Unassembled WGS sequence"/>
</dbReference>
<feature type="region of interest" description="Disordered" evidence="2">
    <location>
        <begin position="41"/>
        <end position="84"/>
    </location>
</feature>
<feature type="transmembrane region" description="Helical" evidence="3">
    <location>
        <begin position="232"/>
        <end position="258"/>
    </location>
</feature>
<accession>A0AA40BNU9</accession>